<organism evidence="2 3">
    <name type="scientific">Gandjariella thermophila</name>
    <dbReference type="NCBI Taxonomy" id="1931992"/>
    <lineage>
        <taxon>Bacteria</taxon>
        <taxon>Bacillati</taxon>
        <taxon>Actinomycetota</taxon>
        <taxon>Actinomycetes</taxon>
        <taxon>Pseudonocardiales</taxon>
        <taxon>Pseudonocardiaceae</taxon>
        <taxon>Gandjariella</taxon>
    </lineage>
</organism>
<feature type="compositionally biased region" description="Polar residues" evidence="1">
    <location>
        <begin position="42"/>
        <end position="54"/>
    </location>
</feature>
<name>A0A4D4J6Y1_9PSEU</name>
<feature type="region of interest" description="Disordered" evidence="1">
    <location>
        <begin position="38"/>
        <end position="58"/>
    </location>
</feature>
<dbReference type="AlphaFoldDB" id="A0A4D4J6Y1"/>
<reference evidence="3" key="1">
    <citation type="submission" date="2019-04" db="EMBL/GenBank/DDBJ databases">
        <title>Draft genome sequence of Pseudonocardiaceae bacterium SL3-2-4.</title>
        <authorList>
            <person name="Ningsih F."/>
            <person name="Yokota A."/>
            <person name="Sakai Y."/>
            <person name="Nanatani K."/>
            <person name="Yabe S."/>
            <person name="Oetari A."/>
            <person name="Sjamsuridzal W."/>
        </authorList>
    </citation>
    <scope>NUCLEOTIDE SEQUENCE [LARGE SCALE GENOMIC DNA]</scope>
    <source>
        <strain evidence="3">SL3-2-4</strain>
    </source>
</reference>
<proteinExistence type="predicted"/>
<comment type="caution">
    <text evidence="2">The sequence shown here is derived from an EMBL/GenBank/DDBJ whole genome shotgun (WGS) entry which is preliminary data.</text>
</comment>
<protein>
    <submittedName>
        <fullName evidence="2">Uncharacterized protein</fullName>
    </submittedName>
</protein>
<keyword evidence="3" id="KW-1185">Reference proteome</keyword>
<dbReference type="EMBL" id="BJFL01000004">
    <property type="protein sequence ID" value="GDY29683.1"/>
    <property type="molecule type" value="Genomic_DNA"/>
</dbReference>
<evidence type="ECO:0000313" key="3">
    <source>
        <dbReference type="Proteomes" id="UP000298860"/>
    </source>
</evidence>
<dbReference type="Proteomes" id="UP000298860">
    <property type="component" value="Unassembled WGS sequence"/>
</dbReference>
<evidence type="ECO:0000256" key="1">
    <source>
        <dbReference type="SAM" id="MobiDB-lite"/>
    </source>
</evidence>
<accession>A0A4D4J6Y1</accession>
<sequence length="73" mass="7574">MVTNTPLPTPARADGTSERTIPISGLITMPCPTPATAMPGSRWTTSTPVDAQSRQRPHALHRMVTGAPVGAPG</sequence>
<gene>
    <name evidence="2" type="ORF">GTS_13160</name>
</gene>
<evidence type="ECO:0000313" key="2">
    <source>
        <dbReference type="EMBL" id="GDY29683.1"/>
    </source>
</evidence>